<keyword evidence="2" id="KW-1185">Reference proteome</keyword>
<dbReference type="Proteomes" id="UP001358586">
    <property type="component" value="Chromosome 9"/>
</dbReference>
<proteinExistence type="predicted"/>
<evidence type="ECO:0000313" key="1">
    <source>
        <dbReference type="EMBL" id="KAK5802668.1"/>
    </source>
</evidence>
<gene>
    <name evidence="1" type="ORF">PVK06_030281</name>
</gene>
<sequence>MTNFDDPGMVQFHLGGLVRQLTVPEFGIALGLCTEEFVDDNELNTLYCHIYYSPSKCWKDLVPASATYDHSLSKASALPPCLSYLHAILAHTLTGQREITGVVTTHDAYFLWSIANGHVLDYSYFIALAIRHQTERHRRRVISIEPYVIQLV</sequence>
<organism evidence="1 2">
    <name type="scientific">Gossypium arboreum</name>
    <name type="common">Tree cotton</name>
    <name type="synonym">Gossypium nanking</name>
    <dbReference type="NCBI Taxonomy" id="29729"/>
    <lineage>
        <taxon>Eukaryota</taxon>
        <taxon>Viridiplantae</taxon>
        <taxon>Streptophyta</taxon>
        <taxon>Embryophyta</taxon>
        <taxon>Tracheophyta</taxon>
        <taxon>Spermatophyta</taxon>
        <taxon>Magnoliopsida</taxon>
        <taxon>eudicotyledons</taxon>
        <taxon>Gunneridae</taxon>
        <taxon>Pentapetalae</taxon>
        <taxon>rosids</taxon>
        <taxon>malvids</taxon>
        <taxon>Malvales</taxon>
        <taxon>Malvaceae</taxon>
        <taxon>Malvoideae</taxon>
        <taxon>Gossypium</taxon>
    </lineage>
</organism>
<evidence type="ECO:0000313" key="2">
    <source>
        <dbReference type="Proteomes" id="UP001358586"/>
    </source>
</evidence>
<dbReference type="EMBL" id="JARKNE010000009">
    <property type="protein sequence ID" value="KAK5802668.1"/>
    <property type="molecule type" value="Genomic_DNA"/>
</dbReference>
<accession>A0ABR0NMV4</accession>
<reference evidence="1 2" key="1">
    <citation type="submission" date="2023-03" db="EMBL/GenBank/DDBJ databases">
        <title>WGS of Gossypium arboreum.</title>
        <authorList>
            <person name="Yu D."/>
        </authorList>
    </citation>
    <scope>NUCLEOTIDE SEQUENCE [LARGE SCALE GENOMIC DNA]</scope>
    <source>
        <tissue evidence="1">Leaf</tissue>
    </source>
</reference>
<protein>
    <submittedName>
        <fullName evidence="1">Uncharacterized protein</fullName>
    </submittedName>
</protein>
<name>A0ABR0NMV4_GOSAR</name>
<comment type="caution">
    <text evidence="1">The sequence shown here is derived from an EMBL/GenBank/DDBJ whole genome shotgun (WGS) entry which is preliminary data.</text>
</comment>